<accession>A0A1D2A814</accession>
<evidence type="ECO:0000256" key="1">
    <source>
        <dbReference type="SAM" id="MobiDB-lite"/>
    </source>
</evidence>
<protein>
    <submittedName>
        <fullName evidence="2">Uncharacterized protein</fullName>
    </submittedName>
</protein>
<dbReference type="EMBL" id="GDKF01003285">
    <property type="protein sequence ID" value="JAT75337.1"/>
    <property type="molecule type" value="Transcribed_RNA"/>
</dbReference>
<feature type="region of interest" description="Disordered" evidence="1">
    <location>
        <begin position="23"/>
        <end position="44"/>
    </location>
</feature>
<feature type="compositionally biased region" description="Low complexity" evidence="1">
    <location>
        <begin position="200"/>
        <end position="211"/>
    </location>
</feature>
<proteinExistence type="predicted"/>
<feature type="compositionally biased region" description="Polar residues" evidence="1">
    <location>
        <begin position="114"/>
        <end position="127"/>
    </location>
</feature>
<sequence>MAPASKCKPSKADLIGRRVLVPESVWPDEPPPAGQKGWEGTVEHARGPNFKSFYVSFPTDPSTYWFSAADIQKWLLPKSAKDSKRQALLAPAQKRRSDPSADTAPAQRGKGMQSADTAAAPQQQDVNTGARAEGPEEPGMGSVIAQPEEPAPFGFPPASMTPVSTGRPSLDALIDVAQALTDEDMNRLTHKAKKLRSRSLNRPSLPRDAGQ</sequence>
<gene>
    <name evidence="2" type="ORF">g.14384</name>
</gene>
<evidence type="ECO:0000313" key="2">
    <source>
        <dbReference type="EMBL" id="JAT75337.1"/>
    </source>
</evidence>
<feature type="region of interest" description="Disordered" evidence="1">
    <location>
        <begin position="80"/>
        <end position="167"/>
    </location>
</feature>
<organism evidence="2">
    <name type="scientific">Auxenochlorella protothecoides</name>
    <name type="common">Green microalga</name>
    <name type="synonym">Chlorella protothecoides</name>
    <dbReference type="NCBI Taxonomy" id="3075"/>
    <lineage>
        <taxon>Eukaryota</taxon>
        <taxon>Viridiplantae</taxon>
        <taxon>Chlorophyta</taxon>
        <taxon>core chlorophytes</taxon>
        <taxon>Trebouxiophyceae</taxon>
        <taxon>Chlorellales</taxon>
        <taxon>Chlorellaceae</taxon>
        <taxon>Auxenochlorella</taxon>
    </lineage>
</organism>
<name>A0A1D2A814_AUXPR</name>
<dbReference type="AlphaFoldDB" id="A0A1D2A814"/>
<reference evidence="2" key="1">
    <citation type="submission" date="2015-08" db="EMBL/GenBank/DDBJ databases">
        <authorList>
            <person name="Babu N.S."/>
            <person name="Beckwith C.J."/>
            <person name="Beseler K.G."/>
            <person name="Brison A."/>
            <person name="Carone J.V."/>
            <person name="Caskin T.P."/>
            <person name="Diamond M."/>
            <person name="Durham M.E."/>
            <person name="Foxe J.M."/>
            <person name="Go M."/>
            <person name="Henderson B.A."/>
            <person name="Jones I.B."/>
            <person name="McGettigan J.A."/>
            <person name="Micheletti S.J."/>
            <person name="Nasrallah M.E."/>
            <person name="Ortiz D."/>
            <person name="Piller C.R."/>
            <person name="Privatt S.R."/>
            <person name="Schneider S.L."/>
            <person name="Sharp S."/>
            <person name="Smith T.C."/>
            <person name="Stanton J.D."/>
            <person name="Ullery H.E."/>
            <person name="Wilson R.J."/>
            <person name="Serrano M.G."/>
            <person name="Buck G."/>
            <person name="Lee V."/>
            <person name="Wang Y."/>
            <person name="Carvalho R."/>
            <person name="Voegtly L."/>
            <person name="Shi R."/>
            <person name="Duckworth R."/>
            <person name="Johnson A."/>
            <person name="Loviza R."/>
            <person name="Walstead R."/>
            <person name="Shah Z."/>
            <person name="Kiflezghi M."/>
            <person name="Wade K."/>
            <person name="Ball S.L."/>
            <person name="Bradley K.W."/>
            <person name="Asai D.J."/>
            <person name="Bowman C.A."/>
            <person name="Russell D.A."/>
            <person name="Pope W.H."/>
            <person name="Jacobs-Sera D."/>
            <person name="Hendrix R.W."/>
            <person name="Hatfull G.F."/>
        </authorList>
    </citation>
    <scope>NUCLEOTIDE SEQUENCE</scope>
</reference>
<feature type="region of interest" description="Disordered" evidence="1">
    <location>
        <begin position="185"/>
        <end position="211"/>
    </location>
</feature>
<feature type="compositionally biased region" description="Basic residues" evidence="1">
    <location>
        <begin position="188"/>
        <end position="199"/>
    </location>
</feature>